<reference evidence="3 4" key="1">
    <citation type="submission" date="2021-11" db="EMBL/GenBank/DDBJ databases">
        <title>Aliifidinibius sp. nov., a new bacterium isolated from saline soil.</title>
        <authorList>
            <person name="Galisteo C."/>
            <person name="De La Haba R."/>
            <person name="Sanchez-Porro C."/>
            <person name="Ventosa A."/>
        </authorList>
    </citation>
    <scope>NUCLEOTIDE SEQUENCE [LARGE SCALE GENOMIC DNA]</scope>
    <source>
        <strain evidence="3 4">KACC 190600</strain>
    </source>
</reference>
<evidence type="ECO:0000259" key="2">
    <source>
        <dbReference type="Pfam" id="PF03061"/>
    </source>
</evidence>
<dbReference type="SUPFAM" id="SSF54637">
    <property type="entry name" value="Thioesterase/thiol ester dehydrase-isomerase"/>
    <property type="match status" value="1"/>
</dbReference>
<sequence length="159" mass="17764">MIKKKLKAMTHSNTTMQKEELAQKVVDKMMADDAFSQWLGIKIVEIEPGYAKLGMKVRDEMVNGFNVSHGGISFSLADSALAFASNSYGRVAVAMENNISFIKKVMTGDTLTAETEELSIGRRIGVYNISITNQKNEQVALFRGTVFRTQNYHFEEISN</sequence>
<dbReference type="GO" id="GO:0016787">
    <property type="term" value="F:hydrolase activity"/>
    <property type="evidence" value="ECO:0007669"/>
    <property type="project" value="UniProtKB-KW"/>
</dbReference>
<dbReference type="InterPro" id="IPR029069">
    <property type="entry name" value="HotDog_dom_sf"/>
</dbReference>
<evidence type="ECO:0000313" key="4">
    <source>
        <dbReference type="Proteomes" id="UP001207337"/>
    </source>
</evidence>
<comment type="caution">
    <text evidence="3">The sequence shown here is derived from an EMBL/GenBank/DDBJ whole genome shotgun (WGS) entry which is preliminary data.</text>
</comment>
<organism evidence="3 4">
    <name type="scientific">Fodinibius salicampi</name>
    <dbReference type="NCBI Taxonomy" id="1920655"/>
    <lineage>
        <taxon>Bacteria</taxon>
        <taxon>Pseudomonadati</taxon>
        <taxon>Balneolota</taxon>
        <taxon>Balneolia</taxon>
        <taxon>Balneolales</taxon>
        <taxon>Balneolaceae</taxon>
        <taxon>Fodinibius</taxon>
    </lineage>
</organism>
<evidence type="ECO:0000313" key="3">
    <source>
        <dbReference type="EMBL" id="MCW9711286.1"/>
    </source>
</evidence>
<dbReference type="InterPro" id="IPR011973">
    <property type="entry name" value="PaaD"/>
</dbReference>
<gene>
    <name evidence="3" type="primary">paaI</name>
    <name evidence="3" type="ORF">LQ318_00080</name>
</gene>
<dbReference type="PANTHER" id="PTHR42856">
    <property type="entry name" value="ACYL-COENZYME A THIOESTERASE PAAI"/>
    <property type="match status" value="1"/>
</dbReference>
<keyword evidence="4" id="KW-1185">Reference proteome</keyword>
<dbReference type="Pfam" id="PF03061">
    <property type="entry name" value="4HBT"/>
    <property type="match status" value="1"/>
</dbReference>
<protein>
    <submittedName>
        <fullName evidence="3">Hydroxyphenylacetyl-CoA thioesterase PaaI</fullName>
        <ecNumber evidence="3">3.1.2.-</ecNumber>
    </submittedName>
</protein>
<dbReference type="Proteomes" id="UP001207337">
    <property type="component" value="Unassembled WGS sequence"/>
</dbReference>
<dbReference type="InterPro" id="IPR006683">
    <property type="entry name" value="Thioestr_dom"/>
</dbReference>
<dbReference type="NCBIfam" id="TIGR02286">
    <property type="entry name" value="PaaD"/>
    <property type="match status" value="1"/>
</dbReference>
<dbReference type="RefSeq" id="WP_265786379.1">
    <property type="nucleotide sequence ID" value="NZ_BAABRS010000001.1"/>
</dbReference>
<dbReference type="CDD" id="cd03443">
    <property type="entry name" value="PaaI_thioesterase"/>
    <property type="match status" value="1"/>
</dbReference>
<evidence type="ECO:0000256" key="1">
    <source>
        <dbReference type="ARBA" id="ARBA00022801"/>
    </source>
</evidence>
<dbReference type="EMBL" id="JAJNDC010000001">
    <property type="protein sequence ID" value="MCW9711286.1"/>
    <property type="molecule type" value="Genomic_DNA"/>
</dbReference>
<dbReference type="EC" id="3.1.2.-" evidence="3"/>
<dbReference type="InterPro" id="IPR003736">
    <property type="entry name" value="PAAI_dom"/>
</dbReference>
<dbReference type="Gene3D" id="3.10.129.10">
    <property type="entry name" value="Hotdog Thioesterase"/>
    <property type="match status" value="1"/>
</dbReference>
<dbReference type="InterPro" id="IPR052723">
    <property type="entry name" value="Acyl-CoA_thioesterase_PaaI"/>
</dbReference>
<name>A0ABT3PTW0_9BACT</name>
<dbReference type="NCBIfam" id="TIGR00369">
    <property type="entry name" value="unchar_dom_1"/>
    <property type="match status" value="1"/>
</dbReference>
<feature type="domain" description="Thioesterase" evidence="2">
    <location>
        <begin position="66"/>
        <end position="139"/>
    </location>
</feature>
<accession>A0ABT3PTW0</accession>
<keyword evidence="1 3" id="KW-0378">Hydrolase</keyword>
<dbReference type="PANTHER" id="PTHR42856:SF1">
    <property type="entry name" value="ACYL-COENZYME A THIOESTERASE PAAI"/>
    <property type="match status" value="1"/>
</dbReference>
<proteinExistence type="predicted"/>